<protein>
    <submittedName>
        <fullName evidence="2">Uncharacterized protein</fullName>
    </submittedName>
</protein>
<reference evidence="2" key="1">
    <citation type="submission" date="2024-02" db="UniProtKB">
        <authorList>
            <consortium name="WormBaseParasite"/>
        </authorList>
    </citation>
    <scope>IDENTIFICATION</scope>
</reference>
<name>A0AAF3EP88_9BILA</name>
<dbReference type="Proteomes" id="UP000887575">
    <property type="component" value="Unassembled WGS sequence"/>
</dbReference>
<evidence type="ECO:0000313" key="2">
    <source>
        <dbReference type="WBParaSite" id="MBELARI_LOCUS15889"/>
    </source>
</evidence>
<dbReference type="AlphaFoldDB" id="A0AAF3EP88"/>
<accession>A0AAF3EP88</accession>
<organism evidence="1 2">
    <name type="scientific">Mesorhabditis belari</name>
    <dbReference type="NCBI Taxonomy" id="2138241"/>
    <lineage>
        <taxon>Eukaryota</taxon>
        <taxon>Metazoa</taxon>
        <taxon>Ecdysozoa</taxon>
        <taxon>Nematoda</taxon>
        <taxon>Chromadorea</taxon>
        <taxon>Rhabditida</taxon>
        <taxon>Rhabditina</taxon>
        <taxon>Rhabditomorpha</taxon>
        <taxon>Rhabditoidea</taxon>
        <taxon>Rhabditidae</taxon>
        <taxon>Mesorhabditinae</taxon>
        <taxon>Mesorhabditis</taxon>
    </lineage>
</organism>
<keyword evidence="1" id="KW-1185">Reference proteome</keyword>
<evidence type="ECO:0000313" key="1">
    <source>
        <dbReference type="Proteomes" id="UP000887575"/>
    </source>
</evidence>
<sequence>MKVEHIYYWPGDHISITCKVCQRGLDSNGKNKTWGWAAKVYDFFDHYQKNKKLQHADVGVQFLPLKSEINTRSEEFDGSGNSDPSYMPGNRSFVVFIGEIRIQATKHGSFPHIRRQKLEPIGNTLHIHNTEARAAGVYFCYDDTGLNLVRYFYILHAMTPINRVNWMDDANLKNRLQLSPDMGKMVCESPDKKDLFPLPYQCGNDCGKPIYMYPDTQWKFNWRPIIYKPENEPICDKGDLKCEQYLKLHPNTSGLAIRKPTTTPAIRDGDNVLDDLINPKGFPIGLIWFDEKPDWPDITSIKSFRLWRYKHHGLQGAEVAEVCQRGLDSNGKIKTWGWARKVYDFFDHYQKNKKLQLADVGVQFLPPNSGINTILYEFDGSGDSDPSYMPENRIQATKHGFLPHIRRQTFEQIGNTLHIHNAEARAAGVYFCYDDTAINLFRYLIQATKHGSFPHIRRQKLEPIGNTLHIHNAEVRAAGVYFCYEDTAIHLVRYFYILHAMTPINRVNWMDDANLKNRLQLSPDMGKMVCELPDKKGLLNSPHQCPNGCGKPIYGDLKCEQYLKLHPNTSGLAIRKVPETAIHLHVFKRSINDRPFYTDVALAFRWEPWSRCDSGRTHQRREGHCVLQLVDGKNKTNAGNTSTEATRWMSRLDSIFRLSGRKNTTFVRLHSSTLMTMIMDQPVKTDCGTRERSKSVQKIDEFYEQVIFPSLDIPGEQFNRKKFTLNNEWRACFKYTHSGENAGSNGSYSDIVGTYVIETKQCP</sequence>
<dbReference type="WBParaSite" id="MBELARI_LOCUS15889">
    <property type="protein sequence ID" value="MBELARI_LOCUS15889"/>
    <property type="gene ID" value="MBELARI_LOCUS15889"/>
</dbReference>
<proteinExistence type="predicted"/>